<dbReference type="Proteomes" id="UP000235388">
    <property type="component" value="Unassembled WGS sequence"/>
</dbReference>
<sequence length="527" mass="59248">MIDYQRRLLDRDILSKIPPGVNPFKYLLDLAGPALAYSLTSNSTQYILWVLMVLHWLTVLFNLGILLLLYKRGGKQFLWLVRRLEIGDKNGKNAPLFLFNAGAVIPIMQCAESLAAQGYIFLVIKNATFVYNRASHLDHSSHFDPASHYDSATYNAFTTMMIIMFSCEILNYWALSHTFLVAIYSCDRIGTDHDSTGARRWVPSPTLINAVFLIFAIGVVTACMTLFTWFSPILNHFLAEVFSILKTLQEGSSIWDQLRISSTPTQEKYQLVTNLTQVVSRAERLGQNLKTDLRKTVNSLAVVQLVLLALITIASVVFVLVFCKLARRFHEQAKQSRLSSVIQPSSSQLQRMHSQEDLPSTIQQISIHTNRTFIDTVRSNRQFLYLIIRAGFIGIAMLTTMTELTLGIWANDRVTNSQLRHLLTWLATASGTWSAVPISWHCWRLYKDQSGGALLTSSASKSNEVALTVYPSNAPPEEPSEPVTLNLNEIKIERGFNTGNLLNFSKALEDLPNSRGSLTDSLKNFSS</sequence>
<evidence type="ECO:0000313" key="4">
    <source>
        <dbReference type="Proteomes" id="UP000235388"/>
    </source>
</evidence>
<evidence type="ECO:0000313" key="5">
    <source>
        <dbReference type="Proteomes" id="UP000235392"/>
    </source>
</evidence>
<comment type="caution">
    <text evidence="2">The sequence shown here is derived from an EMBL/GenBank/DDBJ whole genome shotgun (WGS) entry which is preliminary data.</text>
</comment>
<feature type="transmembrane region" description="Helical" evidence="1">
    <location>
        <begin position="301"/>
        <end position="323"/>
    </location>
</feature>
<feature type="transmembrane region" description="Helical" evidence="1">
    <location>
        <begin position="422"/>
        <end position="440"/>
    </location>
</feature>
<gene>
    <name evidence="2" type="ORF">PCANC_17633</name>
    <name evidence="3" type="ORF">PCASD_02733</name>
</gene>
<keyword evidence="1" id="KW-0812">Transmembrane</keyword>
<feature type="transmembrane region" description="Helical" evidence="1">
    <location>
        <begin position="207"/>
        <end position="230"/>
    </location>
</feature>
<accession>A0A2N5UBB0</accession>
<evidence type="ECO:0000256" key="1">
    <source>
        <dbReference type="SAM" id="Phobius"/>
    </source>
</evidence>
<protein>
    <submittedName>
        <fullName evidence="2">Uncharacterized protein</fullName>
    </submittedName>
</protein>
<keyword evidence="1" id="KW-0472">Membrane</keyword>
<dbReference type="EMBL" id="PGCI01000017">
    <property type="protein sequence ID" value="PLW49287.1"/>
    <property type="molecule type" value="Genomic_DNA"/>
</dbReference>
<evidence type="ECO:0000313" key="3">
    <source>
        <dbReference type="EMBL" id="PLW49287.1"/>
    </source>
</evidence>
<feature type="transmembrane region" description="Helical" evidence="1">
    <location>
        <begin position="46"/>
        <end position="70"/>
    </location>
</feature>
<organism evidence="2 4">
    <name type="scientific">Puccinia coronata f. sp. avenae</name>
    <dbReference type="NCBI Taxonomy" id="200324"/>
    <lineage>
        <taxon>Eukaryota</taxon>
        <taxon>Fungi</taxon>
        <taxon>Dikarya</taxon>
        <taxon>Basidiomycota</taxon>
        <taxon>Pucciniomycotina</taxon>
        <taxon>Pucciniomycetes</taxon>
        <taxon>Pucciniales</taxon>
        <taxon>Pucciniaceae</taxon>
        <taxon>Puccinia</taxon>
    </lineage>
</organism>
<keyword evidence="1" id="KW-1133">Transmembrane helix</keyword>
<feature type="transmembrane region" description="Helical" evidence="1">
    <location>
        <begin position="383"/>
        <end position="410"/>
    </location>
</feature>
<dbReference type="AlphaFoldDB" id="A0A2N5UBB0"/>
<reference evidence="4 5" key="1">
    <citation type="submission" date="2017-11" db="EMBL/GenBank/DDBJ databases">
        <title>De novo assembly and phasing of dikaryotic genomes from two isolates of Puccinia coronata f. sp. avenae, the causal agent of oat crown rust.</title>
        <authorList>
            <person name="Miller M.E."/>
            <person name="Zhang Y."/>
            <person name="Omidvar V."/>
            <person name="Sperschneider J."/>
            <person name="Schwessinger B."/>
            <person name="Raley C."/>
            <person name="Palmer J.M."/>
            <person name="Garnica D."/>
            <person name="Upadhyaya N."/>
            <person name="Rathjen J."/>
            <person name="Taylor J.M."/>
            <person name="Park R.F."/>
            <person name="Dodds P.N."/>
            <person name="Hirsch C.D."/>
            <person name="Kianian S.F."/>
            <person name="Figueroa M."/>
        </authorList>
    </citation>
    <scope>NUCLEOTIDE SEQUENCE [LARGE SCALE GENOMIC DNA]</scope>
    <source>
        <strain evidence="2">12NC29</strain>
        <strain evidence="3">12SD80</strain>
    </source>
</reference>
<proteinExistence type="predicted"/>
<keyword evidence="4" id="KW-1185">Reference proteome</keyword>
<name>A0A2N5UBB0_9BASI</name>
<dbReference type="Proteomes" id="UP000235392">
    <property type="component" value="Unassembled WGS sequence"/>
</dbReference>
<evidence type="ECO:0000313" key="2">
    <source>
        <dbReference type="EMBL" id="PLW35024.1"/>
    </source>
</evidence>
<dbReference type="EMBL" id="PGCJ01000265">
    <property type="protein sequence ID" value="PLW35024.1"/>
    <property type="molecule type" value="Genomic_DNA"/>
</dbReference>